<keyword evidence="6" id="KW-0694">RNA-binding</keyword>
<reference evidence="9" key="1">
    <citation type="journal article" date="2019" name="Plant J.">
        <title>Chlorella vulgaris genome assembly and annotation reveals the molecular basis for metabolic acclimation to high light conditions.</title>
        <authorList>
            <person name="Cecchin M."/>
            <person name="Marcolungo L."/>
            <person name="Rossato M."/>
            <person name="Girolomoni L."/>
            <person name="Cosentino E."/>
            <person name="Cuine S."/>
            <person name="Li-Beisson Y."/>
            <person name="Delledonne M."/>
            <person name="Ballottari M."/>
        </authorList>
    </citation>
    <scope>NUCLEOTIDE SEQUENCE</scope>
    <source>
        <strain evidence="9">211/11P</strain>
    </source>
</reference>
<evidence type="ECO:0000256" key="7">
    <source>
        <dbReference type="SAM" id="MobiDB-lite"/>
    </source>
</evidence>
<dbReference type="Pfam" id="PF07521">
    <property type="entry name" value="RMMBL"/>
    <property type="match status" value="1"/>
</dbReference>
<dbReference type="Proteomes" id="UP001055712">
    <property type="component" value="Unassembled WGS sequence"/>
</dbReference>
<keyword evidence="4" id="KW-0862">Zinc</keyword>
<keyword evidence="5" id="KW-0269">Exonuclease</keyword>
<dbReference type="Pfam" id="PF22505">
    <property type="entry name" value="RNase_J_b_CASP"/>
    <property type="match status" value="1"/>
</dbReference>
<name>A0A9D4TYK8_CHLVU</name>
<dbReference type="SUPFAM" id="SSF56281">
    <property type="entry name" value="Metallo-hydrolase/oxidoreductase"/>
    <property type="match status" value="1"/>
</dbReference>
<comment type="caution">
    <text evidence="9">The sequence shown here is derived from an EMBL/GenBank/DDBJ whole genome shotgun (WGS) entry which is preliminary data.</text>
</comment>
<dbReference type="InterPro" id="IPR036866">
    <property type="entry name" value="RibonucZ/Hydroxyglut_hydro"/>
</dbReference>
<evidence type="ECO:0000313" key="10">
    <source>
        <dbReference type="Proteomes" id="UP001055712"/>
    </source>
</evidence>
<keyword evidence="1" id="KW-0540">Nuclease</keyword>
<evidence type="ECO:0000259" key="8">
    <source>
        <dbReference type="SMART" id="SM00849"/>
    </source>
</evidence>
<proteinExistence type="predicted"/>
<dbReference type="AlphaFoldDB" id="A0A9D4TYK8"/>
<gene>
    <name evidence="9" type="ORF">D9Q98_000711</name>
</gene>
<evidence type="ECO:0000313" key="9">
    <source>
        <dbReference type="EMBL" id="KAI3438276.1"/>
    </source>
</evidence>
<accession>A0A9D4TYK8</accession>
<organism evidence="9 10">
    <name type="scientific">Chlorella vulgaris</name>
    <name type="common">Green alga</name>
    <dbReference type="NCBI Taxonomy" id="3077"/>
    <lineage>
        <taxon>Eukaryota</taxon>
        <taxon>Viridiplantae</taxon>
        <taxon>Chlorophyta</taxon>
        <taxon>core chlorophytes</taxon>
        <taxon>Trebouxiophyceae</taxon>
        <taxon>Chlorellales</taxon>
        <taxon>Chlorellaceae</taxon>
        <taxon>Chlorella clade</taxon>
        <taxon>Chlorella</taxon>
    </lineage>
</organism>
<feature type="domain" description="Metallo-beta-lactamase" evidence="8">
    <location>
        <begin position="102"/>
        <end position="299"/>
    </location>
</feature>
<dbReference type="InterPro" id="IPR001279">
    <property type="entry name" value="Metallo-B-lactamas"/>
</dbReference>
<evidence type="ECO:0000256" key="5">
    <source>
        <dbReference type="ARBA" id="ARBA00022839"/>
    </source>
</evidence>
<evidence type="ECO:0000256" key="4">
    <source>
        <dbReference type="ARBA" id="ARBA00022833"/>
    </source>
</evidence>
<dbReference type="InterPro" id="IPR055132">
    <property type="entry name" value="RNase_J_b_CASP"/>
</dbReference>
<evidence type="ECO:0000256" key="3">
    <source>
        <dbReference type="ARBA" id="ARBA00022801"/>
    </source>
</evidence>
<keyword evidence="2" id="KW-0479">Metal-binding</keyword>
<evidence type="ECO:0000256" key="2">
    <source>
        <dbReference type="ARBA" id="ARBA00022723"/>
    </source>
</evidence>
<feature type="compositionally biased region" description="Low complexity" evidence="7">
    <location>
        <begin position="806"/>
        <end position="822"/>
    </location>
</feature>
<feature type="compositionally biased region" description="Gly residues" evidence="7">
    <location>
        <begin position="713"/>
        <end position="723"/>
    </location>
</feature>
<dbReference type="GO" id="GO:0004527">
    <property type="term" value="F:exonuclease activity"/>
    <property type="evidence" value="ECO:0007669"/>
    <property type="project" value="UniProtKB-KW"/>
</dbReference>
<dbReference type="Pfam" id="PF12706">
    <property type="entry name" value="Lactamase_B_2"/>
    <property type="match status" value="1"/>
</dbReference>
<dbReference type="PANTHER" id="PTHR43694:SF1">
    <property type="entry name" value="RIBONUCLEASE J"/>
    <property type="match status" value="1"/>
</dbReference>
<dbReference type="Gene3D" id="3.40.50.10710">
    <property type="entry name" value="Metallo-hydrolase/oxidoreductase"/>
    <property type="match status" value="1"/>
</dbReference>
<protein>
    <recommendedName>
        <fullName evidence="8">Metallo-beta-lactamase domain-containing protein</fullName>
    </recommendedName>
</protein>
<dbReference type="EMBL" id="SIDB01000001">
    <property type="protein sequence ID" value="KAI3438276.1"/>
    <property type="molecule type" value="Genomic_DNA"/>
</dbReference>
<dbReference type="Gene3D" id="3.60.15.10">
    <property type="entry name" value="Ribonuclease Z/Hydroxyacylglutathione hydrolase-like"/>
    <property type="match status" value="1"/>
</dbReference>
<evidence type="ECO:0000256" key="1">
    <source>
        <dbReference type="ARBA" id="ARBA00022722"/>
    </source>
</evidence>
<dbReference type="GO" id="GO:0046872">
    <property type="term" value="F:metal ion binding"/>
    <property type="evidence" value="ECO:0007669"/>
    <property type="project" value="UniProtKB-KW"/>
</dbReference>
<feature type="compositionally biased region" description="Low complexity" evidence="7">
    <location>
        <begin position="724"/>
        <end position="753"/>
    </location>
</feature>
<feature type="region of interest" description="Disordered" evidence="7">
    <location>
        <begin position="689"/>
        <end position="868"/>
    </location>
</feature>
<dbReference type="InterPro" id="IPR042173">
    <property type="entry name" value="RNase_J_2"/>
</dbReference>
<dbReference type="SMART" id="SM00849">
    <property type="entry name" value="Lactamase_B"/>
    <property type="match status" value="1"/>
</dbReference>
<feature type="region of interest" description="Disordered" evidence="7">
    <location>
        <begin position="29"/>
        <end position="90"/>
    </location>
</feature>
<evidence type="ECO:0000256" key="6">
    <source>
        <dbReference type="ARBA" id="ARBA00022884"/>
    </source>
</evidence>
<dbReference type="CDD" id="cd07714">
    <property type="entry name" value="RNaseJ_MBL-fold"/>
    <property type="match status" value="1"/>
</dbReference>
<keyword evidence="10" id="KW-1185">Reference proteome</keyword>
<dbReference type="GO" id="GO:0003723">
    <property type="term" value="F:RNA binding"/>
    <property type="evidence" value="ECO:0007669"/>
    <property type="project" value="UniProtKB-KW"/>
</dbReference>
<dbReference type="InterPro" id="IPR011108">
    <property type="entry name" value="RMMBL"/>
</dbReference>
<sequence>MSVAAELVGRLGGGTATALDRKSWLPSCRQAAQRHSRRGRSVDQPTQCRAGGRKNRVQVRSDGYEHLGSSQTTRNKRQFPGPPPGQGPPLRVLPIGGLGEIGMNCMLIGVYDRYILVDAGLMFPDFTDLGMQKILPDTSFLAQWRDKIEAVVITHGHEDHIGALPWVIPALDPSTPIYAGGFPMQLIKRRLQEFNLYDESRCHTISMRQPFQLGPFDCTPIRVTHSIPDCCGLILRSDHGTIVHTGDWKIDENPVDGEVFDRQVFEEVGKEGVTLFMSDSTNVLSPGRTTSEAVVESALMNRVMGHQGKGRVITTQFASNLHRMAAVKKAADASGRKICFIGMSLGFYLEAAHREGRAPFDPKDVISAADMEGYNPNELLIVTTGSQAEPRAALSLAARDASHMLKLQPSDLILYSAKVIPGNDTRVMQMMNAISEKGSEIAMGRDENLHTSGHAYKGELEEVMRYARPQHFLPVHGEYAFLCAHAQLARENNVNFTSVIRNGQMLGVHDRRNRNTVSIGSAAGIPGASMALLGEAALTNFYNDGNKGTGTAGEMALEERQLLAVEGIVVAAVDVVRDAAMVRAVAEAAAPGAGPAAVAAAAKAASARRLRAKIRVTTRAMWVAGGDLLAELHAAAGEAIERLPGDAHLSAVERVVADALRRTCRSFNQRRPEVVVIAHEADPRAGAAAMAAATRRQQDTVQPNERRGADGYIIGGGGNGSGGSQQRSQPRGAGARWQASQREQQQQQQPSARMSEREADEVLAERRRRQAEQRERDLLVAPKGGDLADMGAPSSDESSGEEEVRGGPPASLPSAAEAASAKPRARGRPRKVQPSGPPSTQLPADFIAQRQAANPRDAPELGGNVEYP</sequence>
<dbReference type="OrthoDB" id="17458at2759"/>
<keyword evidence="3" id="KW-0378">Hydrolase</keyword>
<reference evidence="9" key="2">
    <citation type="submission" date="2020-11" db="EMBL/GenBank/DDBJ databases">
        <authorList>
            <person name="Cecchin M."/>
            <person name="Marcolungo L."/>
            <person name="Rossato M."/>
            <person name="Girolomoni L."/>
            <person name="Cosentino E."/>
            <person name="Cuine S."/>
            <person name="Li-Beisson Y."/>
            <person name="Delledonne M."/>
            <person name="Ballottari M."/>
        </authorList>
    </citation>
    <scope>NUCLEOTIDE SEQUENCE</scope>
    <source>
        <strain evidence="9">211/11P</strain>
        <tissue evidence="9">Whole cell</tissue>
    </source>
</reference>
<dbReference type="PANTHER" id="PTHR43694">
    <property type="entry name" value="RIBONUCLEASE J"/>
    <property type="match status" value="1"/>
</dbReference>